<keyword evidence="6" id="KW-1133">Transmembrane helix</keyword>
<dbReference type="KEGG" id="hro:HELRODRAFT_144914"/>
<dbReference type="GO" id="GO:0005737">
    <property type="term" value="C:cytoplasm"/>
    <property type="evidence" value="ECO:0007669"/>
    <property type="project" value="UniProtKB-ARBA"/>
</dbReference>
<sequence length="83" mass="9349">ITTACLPEYVPCLDGYFCISNKWLCDGWMDCYDDSDEKNCGLYVLCAPNQFSCQSGDQCIYLSWKCDQIRDCADGSDETNCGK</sequence>
<evidence type="ECO:0000256" key="8">
    <source>
        <dbReference type="ARBA" id="ARBA00023157"/>
    </source>
</evidence>
<evidence type="ECO:0000313" key="14">
    <source>
        <dbReference type="Proteomes" id="UP000015101"/>
    </source>
</evidence>
<dbReference type="STRING" id="6412.T1EJH0"/>
<dbReference type="InParanoid" id="T1EJH0"/>
<dbReference type="SMART" id="SM00192">
    <property type="entry name" value="LDLa"/>
    <property type="match status" value="2"/>
</dbReference>
<keyword evidence="10" id="KW-0325">Glycoprotein</keyword>
<dbReference type="RefSeq" id="XP_009010126.1">
    <property type="nucleotide sequence ID" value="XM_009011878.1"/>
</dbReference>
<evidence type="ECO:0000256" key="2">
    <source>
        <dbReference type="ARBA" id="ARBA00022536"/>
    </source>
</evidence>
<dbReference type="EMBL" id="KB095812">
    <property type="protein sequence ID" value="ESO11638.1"/>
    <property type="molecule type" value="Genomic_DNA"/>
</dbReference>
<dbReference type="OrthoDB" id="10062665at2759"/>
<dbReference type="GO" id="GO:0016020">
    <property type="term" value="C:membrane"/>
    <property type="evidence" value="ECO:0007669"/>
    <property type="project" value="UniProtKB-SubCell"/>
</dbReference>
<evidence type="ECO:0000256" key="9">
    <source>
        <dbReference type="ARBA" id="ARBA00023170"/>
    </source>
</evidence>
<evidence type="ECO:0000256" key="4">
    <source>
        <dbReference type="ARBA" id="ARBA00022729"/>
    </source>
</evidence>
<evidence type="ECO:0000256" key="1">
    <source>
        <dbReference type="ARBA" id="ARBA00004167"/>
    </source>
</evidence>
<reference evidence="14" key="1">
    <citation type="submission" date="2012-12" db="EMBL/GenBank/DDBJ databases">
        <authorList>
            <person name="Hellsten U."/>
            <person name="Grimwood J."/>
            <person name="Chapman J.A."/>
            <person name="Shapiro H."/>
            <person name="Aerts A."/>
            <person name="Otillar R.P."/>
            <person name="Terry A.Y."/>
            <person name="Boore J.L."/>
            <person name="Simakov O."/>
            <person name="Marletaz F."/>
            <person name="Cho S.-J."/>
            <person name="Edsinger-Gonzales E."/>
            <person name="Havlak P."/>
            <person name="Kuo D.-H."/>
            <person name="Larsson T."/>
            <person name="Lv J."/>
            <person name="Arendt D."/>
            <person name="Savage R."/>
            <person name="Osoegawa K."/>
            <person name="de Jong P."/>
            <person name="Lindberg D.R."/>
            <person name="Seaver E.C."/>
            <person name="Weisblat D.A."/>
            <person name="Putnam N.H."/>
            <person name="Grigoriev I.V."/>
            <person name="Rokhsar D.S."/>
        </authorList>
    </citation>
    <scope>NUCLEOTIDE SEQUENCE</scope>
</reference>
<dbReference type="OMA" id="WDEDPAN"/>
<dbReference type="InterPro" id="IPR002172">
    <property type="entry name" value="LDrepeatLR_classA_rpt"/>
</dbReference>
<dbReference type="AlphaFoldDB" id="T1EJH0"/>
<evidence type="ECO:0000313" key="12">
    <source>
        <dbReference type="EMBL" id="ESO11638.1"/>
    </source>
</evidence>
<evidence type="ECO:0000313" key="13">
    <source>
        <dbReference type="EnsemblMetazoa" id="HelroP144914"/>
    </source>
</evidence>
<reference evidence="12 14" key="2">
    <citation type="journal article" date="2013" name="Nature">
        <title>Insights into bilaterian evolution from three spiralian genomes.</title>
        <authorList>
            <person name="Simakov O."/>
            <person name="Marletaz F."/>
            <person name="Cho S.J."/>
            <person name="Edsinger-Gonzales E."/>
            <person name="Havlak P."/>
            <person name="Hellsten U."/>
            <person name="Kuo D.H."/>
            <person name="Larsson T."/>
            <person name="Lv J."/>
            <person name="Arendt D."/>
            <person name="Savage R."/>
            <person name="Osoegawa K."/>
            <person name="de Jong P."/>
            <person name="Grimwood J."/>
            <person name="Chapman J.A."/>
            <person name="Shapiro H."/>
            <person name="Aerts A."/>
            <person name="Otillar R.P."/>
            <person name="Terry A.Y."/>
            <person name="Boore J.L."/>
            <person name="Grigoriev I.V."/>
            <person name="Lindberg D.R."/>
            <person name="Seaver E.C."/>
            <person name="Weisblat D.A."/>
            <person name="Putnam N.H."/>
            <person name="Rokhsar D.S."/>
        </authorList>
    </citation>
    <scope>NUCLEOTIDE SEQUENCE</scope>
</reference>
<dbReference type="Pfam" id="PF00057">
    <property type="entry name" value="Ldl_recept_a"/>
    <property type="match status" value="2"/>
</dbReference>
<dbReference type="CTD" id="20196720"/>
<dbReference type="PANTHER" id="PTHR22722:SF12">
    <property type="entry name" value="EGF-LIKE DOMAIN-CONTAINING PROTEIN"/>
    <property type="match status" value="1"/>
</dbReference>
<dbReference type="HOGENOM" id="CLU_085098_3_0_1"/>
<evidence type="ECO:0000256" key="5">
    <source>
        <dbReference type="ARBA" id="ARBA00022737"/>
    </source>
</evidence>
<dbReference type="FunFam" id="4.10.400.10:FF:000088">
    <property type="entry name" value="Heparan sulfate proteoglycan 2"/>
    <property type="match status" value="1"/>
</dbReference>
<evidence type="ECO:0000256" key="10">
    <source>
        <dbReference type="ARBA" id="ARBA00023180"/>
    </source>
</evidence>
<gene>
    <name evidence="13" type="primary">20196720</name>
    <name evidence="12" type="ORF">HELRODRAFT_144914</name>
</gene>
<keyword evidence="7" id="KW-0472">Membrane</keyword>
<protein>
    <submittedName>
        <fullName evidence="12 13">Uncharacterized protein</fullName>
    </submittedName>
</protein>
<dbReference type="EMBL" id="AMQM01002494">
    <property type="status" value="NOT_ANNOTATED_CDS"/>
    <property type="molecule type" value="Genomic_DNA"/>
</dbReference>
<reference evidence="13" key="3">
    <citation type="submission" date="2015-06" db="UniProtKB">
        <authorList>
            <consortium name="EnsemblMetazoa"/>
        </authorList>
    </citation>
    <scope>IDENTIFICATION</scope>
</reference>
<dbReference type="PANTHER" id="PTHR22722">
    <property type="entry name" value="LOW-DENSITY LIPOPROTEIN RECEPTOR-RELATED PROTEIN 2-RELATED"/>
    <property type="match status" value="1"/>
</dbReference>
<dbReference type="CDD" id="cd00112">
    <property type="entry name" value="LDLa"/>
    <property type="match status" value="2"/>
</dbReference>
<keyword evidence="14" id="KW-1185">Reference proteome</keyword>
<feature type="disulfide bond" evidence="11">
    <location>
        <begin position="66"/>
        <end position="81"/>
    </location>
</feature>
<evidence type="ECO:0000256" key="6">
    <source>
        <dbReference type="ARBA" id="ARBA00022989"/>
    </source>
</evidence>
<name>T1EJH0_HELRO</name>
<dbReference type="PRINTS" id="PR00261">
    <property type="entry name" value="LDLRECEPTOR"/>
</dbReference>
<evidence type="ECO:0000256" key="3">
    <source>
        <dbReference type="ARBA" id="ARBA00022692"/>
    </source>
</evidence>
<dbReference type="PROSITE" id="PS01209">
    <property type="entry name" value="LDLRA_1"/>
    <property type="match status" value="2"/>
</dbReference>
<keyword evidence="2" id="KW-0245">EGF-like domain</keyword>
<dbReference type="Proteomes" id="UP000015101">
    <property type="component" value="Unassembled WGS sequence"/>
</dbReference>
<keyword evidence="3" id="KW-0812">Transmembrane</keyword>
<comment type="caution">
    <text evidence="11">Lacks conserved residue(s) required for the propagation of feature annotation.</text>
</comment>
<keyword evidence="9" id="KW-0675">Receptor</keyword>
<dbReference type="InterPro" id="IPR051221">
    <property type="entry name" value="LDLR-related"/>
</dbReference>
<dbReference type="GeneID" id="20196720"/>
<evidence type="ECO:0000256" key="11">
    <source>
        <dbReference type="PROSITE-ProRule" id="PRU00124"/>
    </source>
</evidence>
<comment type="subcellular location">
    <subcellularLocation>
        <location evidence="1">Membrane</location>
        <topology evidence="1">Single-pass membrane protein</topology>
    </subcellularLocation>
</comment>
<dbReference type="eggNOG" id="KOG1215">
    <property type="taxonomic scope" value="Eukaryota"/>
</dbReference>
<dbReference type="Gene3D" id="4.10.400.10">
    <property type="entry name" value="Low-density Lipoprotein Receptor"/>
    <property type="match status" value="2"/>
</dbReference>
<keyword evidence="8 11" id="KW-1015">Disulfide bond</keyword>
<dbReference type="EMBL" id="AMQM01002493">
    <property type="status" value="NOT_ANNOTATED_CDS"/>
    <property type="molecule type" value="Genomic_DNA"/>
</dbReference>
<dbReference type="SUPFAM" id="SSF57424">
    <property type="entry name" value="LDL receptor-like module"/>
    <property type="match status" value="2"/>
</dbReference>
<keyword evidence="4" id="KW-0732">Signal</keyword>
<dbReference type="InterPro" id="IPR036055">
    <property type="entry name" value="LDL_receptor-like_sf"/>
</dbReference>
<dbReference type="EnsemblMetazoa" id="HelroT144914">
    <property type="protein sequence ID" value="HelroP144914"/>
    <property type="gene ID" value="HelroG144914"/>
</dbReference>
<proteinExistence type="predicted"/>
<feature type="disulfide bond" evidence="11">
    <location>
        <begin position="25"/>
        <end position="40"/>
    </location>
</feature>
<evidence type="ECO:0000256" key="7">
    <source>
        <dbReference type="ARBA" id="ARBA00023136"/>
    </source>
</evidence>
<dbReference type="PROSITE" id="PS50068">
    <property type="entry name" value="LDLRA_2"/>
    <property type="match status" value="2"/>
</dbReference>
<accession>T1EJH0</accession>
<organism evidence="13 14">
    <name type="scientific">Helobdella robusta</name>
    <name type="common">Californian leech</name>
    <dbReference type="NCBI Taxonomy" id="6412"/>
    <lineage>
        <taxon>Eukaryota</taxon>
        <taxon>Metazoa</taxon>
        <taxon>Spiralia</taxon>
        <taxon>Lophotrochozoa</taxon>
        <taxon>Annelida</taxon>
        <taxon>Clitellata</taxon>
        <taxon>Hirudinea</taxon>
        <taxon>Rhynchobdellida</taxon>
        <taxon>Glossiphoniidae</taxon>
        <taxon>Helobdella</taxon>
    </lineage>
</organism>
<dbReference type="InterPro" id="IPR023415">
    <property type="entry name" value="LDLR_class-A_CS"/>
</dbReference>
<keyword evidence="5" id="KW-0677">Repeat</keyword>